<dbReference type="EMBL" id="ASPP01011819">
    <property type="protein sequence ID" value="ETO21244.1"/>
    <property type="molecule type" value="Genomic_DNA"/>
</dbReference>
<keyword evidence="3" id="KW-1185">Reference proteome</keyword>
<accession>X6N654</accession>
<dbReference type="PROSITE" id="PS51140">
    <property type="entry name" value="CUE"/>
    <property type="match status" value="1"/>
</dbReference>
<dbReference type="OrthoDB" id="9990006at2759"/>
<dbReference type="Proteomes" id="UP000023152">
    <property type="component" value="Unassembled WGS sequence"/>
</dbReference>
<evidence type="ECO:0000259" key="1">
    <source>
        <dbReference type="PROSITE" id="PS51140"/>
    </source>
</evidence>
<evidence type="ECO:0000313" key="3">
    <source>
        <dbReference type="Proteomes" id="UP000023152"/>
    </source>
</evidence>
<proteinExistence type="predicted"/>
<dbReference type="Gene3D" id="3.90.176.10">
    <property type="entry name" value="Toxin ADP-ribosyltransferase, Chain A, domain 1"/>
    <property type="match status" value="1"/>
</dbReference>
<feature type="domain" description="CUE" evidence="1">
    <location>
        <begin position="1"/>
        <end position="40"/>
    </location>
</feature>
<dbReference type="GO" id="GO:0043130">
    <property type="term" value="F:ubiquitin binding"/>
    <property type="evidence" value="ECO:0007669"/>
    <property type="project" value="InterPro"/>
</dbReference>
<comment type="caution">
    <text evidence="2">The sequence shown here is derived from an EMBL/GenBank/DDBJ whole genome shotgun (WGS) entry which is preliminary data.</text>
</comment>
<protein>
    <recommendedName>
        <fullName evidence="1">CUE domain-containing protein</fullName>
    </recommendedName>
</protein>
<name>X6N654_RETFI</name>
<organism evidence="2 3">
    <name type="scientific">Reticulomyxa filosa</name>
    <dbReference type="NCBI Taxonomy" id="46433"/>
    <lineage>
        <taxon>Eukaryota</taxon>
        <taxon>Sar</taxon>
        <taxon>Rhizaria</taxon>
        <taxon>Retaria</taxon>
        <taxon>Foraminifera</taxon>
        <taxon>Monothalamids</taxon>
        <taxon>Reticulomyxidae</taxon>
        <taxon>Reticulomyxa</taxon>
    </lineage>
</organism>
<gene>
    <name evidence="2" type="ORF">RFI_15960</name>
</gene>
<reference evidence="2 3" key="1">
    <citation type="journal article" date="2013" name="Curr. Biol.">
        <title>The Genome of the Foraminiferan Reticulomyxa filosa.</title>
        <authorList>
            <person name="Glockner G."/>
            <person name="Hulsmann N."/>
            <person name="Schleicher M."/>
            <person name="Noegel A.A."/>
            <person name="Eichinger L."/>
            <person name="Gallinger C."/>
            <person name="Pawlowski J."/>
            <person name="Sierra R."/>
            <person name="Euteneuer U."/>
            <person name="Pillet L."/>
            <person name="Moustafa A."/>
            <person name="Platzer M."/>
            <person name="Groth M."/>
            <person name="Szafranski K."/>
            <person name="Schliwa M."/>
        </authorList>
    </citation>
    <scope>NUCLEOTIDE SEQUENCE [LARGE SCALE GENOMIC DNA]</scope>
</reference>
<dbReference type="AlphaFoldDB" id="X6N654"/>
<dbReference type="InterPro" id="IPR003892">
    <property type="entry name" value="CUE"/>
</dbReference>
<sequence>MLAQLKKEFPKIDKGIISEVSNEFNENVEDANDVLVWLTENTTTLQEQQHLLKLLKVFGSLLPKTTISQTWRNYNKIFFDTLEELREICTTFNLNELEEENELKILREICLHILWNIFKYPKHRKYRQINTQTLYNYFFSKCNPLGVNLERIFEEMENFLQQIEFQKGDDNNWYYLRDHIQLHMWYITIFGIKEQTIYKTRYPIPETVCMLSNGKWKEYAIAFDYQHRTIMLFDEKTSKIKSLQVGNPNKSSLEFNVHIQWYNDTDINETHNKWACLILNHTWHFRIFEGNDRDDLSNCISVNESKKKNTSIFIKYQLYNSNDTIEFNSFHVIWKDQFNKTHKEPLNPYSMTLRQGIQHIKDKLQIKDYFTAGPDELICLKYEFDEWMPAISTTNEDVLLHDIYRRLPHYPIIQVHWKIEGYFMVPYKRTISTQRGNLPKSIPLQDSVVASNPKPKFNPLLYERDLHKLKVIRDTINIEVTRSNPLQKLLHEIIKNLCMTDLISKKIRQSKTDEEIKQQINFNENDKDGELILNDKILTILHELKILYHDDIHKRMGYPLQLHQICAILLYCGKSCNVPFSYDQIKLKHHIWPYLDFFLHEAISTLHKYERREEESTELYCGLKNVRLETIKEIKEGFFISHVSTSDDIQVAQMYRSHQGCILHFHPSMRRSHYIHSCDVSWLSPFKHEREILFERSLIYFTNSDKTNKTENAWNAKIESEDEYTQMILLTWIRYDQYIQQIMQISAMWSHSIDLNVLYAILLNTQGEVNLAIKHLSEFEAWRMQPKNKRKYEEIKNEFMEKRCCNNHINLFSFFL</sequence>
<evidence type="ECO:0000313" key="2">
    <source>
        <dbReference type="EMBL" id="ETO21244.1"/>
    </source>
</evidence>